<organism evidence="1 2">
    <name type="scientific">Gigaspora margarita</name>
    <dbReference type="NCBI Taxonomy" id="4874"/>
    <lineage>
        <taxon>Eukaryota</taxon>
        <taxon>Fungi</taxon>
        <taxon>Fungi incertae sedis</taxon>
        <taxon>Mucoromycota</taxon>
        <taxon>Glomeromycotina</taxon>
        <taxon>Glomeromycetes</taxon>
        <taxon>Diversisporales</taxon>
        <taxon>Gigasporaceae</taxon>
        <taxon>Gigaspora</taxon>
    </lineage>
</organism>
<protein>
    <submittedName>
        <fullName evidence="1">Serine/threonine protein kinase</fullName>
    </submittedName>
</protein>
<evidence type="ECO:0000313" key="1">
    <source>
        <dbReference type="EMBL" id="KAF0496873.1"/>
    </source>
</evidence>
<dbReference type="AlphaFoldDB" id="A0A8H4AHN9"/>
<dbReference type="GO" id="GO:0004674">
    <property type="term" value="F:protein serine/threonine kinase activity"/>
    <property type="evidence" value="ECO:0007669"/>
    <property type="project" value="UniProtKB-KW"/>
</dbReference>
<keyword evidence="2" id="KW-1185">Reference proteome</keyword>
<dbReference type="OrthoDB" id="2393444at2759"/>
<evidence type="ECO:0000313" key="2">
    <source>
        <dbReference type="Proteomes" id="UP000439903"/>
    </source>
</evidence>
<name>A0A8H4AHN9_GIGMA</name>
<gene>
    <name evidence="1" type="ORF">F8M41_020904</name>
</gene>
<keyword evidence="1" id="KW-0418">Kinase</keyword>
<reference evidence="1 2" key="1">
    <citation type="journal article" date="2019" name="Environ. Microbiol.">
        <title>At the nexus of three kingdoms: the genome of the mycorrhizal fungus Gigaspora margarita provides insights into plant, endobacterial and fungal interactions.</title>
        <authorList>
            <person name="Venice F."/>
            <person name="Ghignone S."/>
            <person name="Salvioli di Fossalunga A."/>
            <person name="Amselem J."/>
            <person name="Novero M."/>
            <person name="Xianan X."/>
            <person name="Sedzielewska Toro K."/>
            <person name="Morin E."/>
            <person name="Lipzen A."/>
            <person name="Grigoriev I.V."/>
            <person name="Henrissat B."/>
            <person name="Martin F.M."/>
            <person name="Bonfante P."/>
        </authorList>
    </citation>
    <scope>NUCLEOTIDE SEQUENCE [LARGE SCALE GENOMIC DNA]</scope>
    <source>
        <strain evidence="1 2">BEG34</strain>
    </source>
</reference>
<comment type="caution">
    <text evidence="1">The sequence shown here is derived from an EMBL/GenBank/DDBJ whole genome shotgun (WGS) entry which is preliminary data.</text>
</comment>
<dbReference type="EMBL" id="WTPW01000593">
    <property type="protein sequence ID" value="KAF0496873.1"/>
    <property type="molecule type" value="Genomic_DNA"/>
</dbReference>
<keyword evidence="1" id="KW-0808">Transferase</keyword>
<sequence length="120" mass="13544">MDTSVITSCLNNQNDHTNYSYRSFLKIYEKTIIVSSPPSNDRLNLDNVWAGAFLKKAKGLLDANSFADLKRKVESEHAGKGLETYWQKILDTRGKNENLKSESIDLKISSPPPIEIGWTL</sequence>
<dbReference type="Proteomes" id="UP000439903">
    <property type="component" value="Unassembled WGS sequence"/>
</dbReference>
<proteinExistence type="predicted"/>
<keyword evidence="1" id="KW-0723">Serine/threonine-protein kinase</keyword>
<accession>A0A8H4AHN9</accession>